<sequence length="161" mass="16502">MDRFPGRYVGTVADNDDPKGLCRLKATVPEVLGEETSGWCLPSLPFAGDGVGLALVPPAGAVVFVEWPAGDLTRVPVWSGAAWADGTGVEGAGPDRILLVTTAGNRLEIRDTADDEAIVLTAASGAEITLDPSGVSVVFGGQSMTITDSSISFNDGALEIS</sequence>
<evidence type="ECO:0000313" key="2">
    <source>
        <dbReference type="EMBL" id="MFC4999610.1"/>
    </source>
</evidence>
<gene>
    <name evidence="2" type="ORF">ACFPIJ_17435</name>
</gene>
<dbReference type="RefSeq" id="WP_380116085.1">
    <property type="nucleotide sequence ID" value="NZ_JBHSIU010000018.1"/>
</dbReference>
<dbReference type="SUPFAM" id="SSF69255">
    <property type="entry name" value="gp5 N-terminal domain-like"/>
    <property type="match status" value="1"/>
</dbReference>
<reference evidence="3" key="1">
    <citation type="journal article" date="2019" name="Int. J. Syst. Evol. Microbiol.">
        <title>The Global Catalogue of Microorganisms (GCM) 10K type strain sequencing project: providing services to taxonomists for standard genome sequencing and annotation.</title>
        <authorList>
            <consortium name="The Broad Institute Genomics Platform"/>
            <consortium name="The Broad Institute Genome Sequencing Center for Infectious Disease"/>
            <person name="Wu L."/>
            <person name="Ma J."/>
        </authorList>
    </citation>
    <scope>NUCLEOTIDE SEQUENCE [LARGE SCALE GENOMIC DNA]</scope>
    <source>
        <strain evidence="3">CGMCC 4.7152</strain>
    </source>
</reference>
<proteinExistence type="predicted"/>
<protein>
    <submittedName>
        <fullName evidence="2">Phage baseplate assembly protein V</fullName>
    </submittedName>
</protein>
<comment type="caution">
    <text evidence="2">The sequence shown here is derived from an EMBL/GenBank/DDBJ whole genome shotgun (WGS) entry which is preliminary data.</text>
</comment>
<feature type="domain" description="Gp5/Type VI secretion system Vgr protein OB-fold" evidence="1">
    <location>
        <begin position="8"/>
        <end position="83"/>
    </location>
</feature>
<dbReference type="Proteomes" id="UP001595912">
    <property type="component" value="Unassembled WGS sequence"/>
</dbReference>
<accession>A0ABV9VT55</accession>
<keyword evidence="3" id="KW-1185">Reference proteome</keyword>
<organism evidence="2 3">
    <name type="scientific">Dactylosporangium cerinum</name>
    <dbReference type="NCBI Taxonomy" id="1434730"/>
    <lineage>
        <taxon>Bacteria</taxon>
        <taxon>Bacillati</taxon>
        <taxon>Actinomycetota</taxon>
        <taxon>Actinomycetes</taxon>
        <taxon>Micromonosporales</taxon>
        <taxon>Micromonosporaceae</taxon>
        <taxon>Dactylosporangium</taxon>
    </lineage>
</organism>
<evidence type="ECO:0000259" key="1">
    <source>
        <dbReference type="Pfam" id="PF04717"/>
    </source>
</evidence>
<dbReference type="InterPro" id="IPR006531">
    <property type="entry name" value="Gp5/Vgr_OB"/>
</dbReference>
<evidence type="ECO:0000313" key="3">
    <source>
        <dbReference type="Proteomes" id="UP001595912"/>
    </source>
</evidence>
<dbReference type="Pfam" id="PF04717">
    <property type="entry name" value="Phage_base_V"/>
    <property type="match status" value="1"/>
</dbReference>
<name>A0ABV9VT55_9ACTN</name>
<dbReference type="EMBL" id="JBHSIU010000018">
    <property type="protein sequence ID" value="MFC4999610.1"/>
    <property type="molecule type" value="Genomic_DNA"/>
</dbReference>